<dbReference type="Pfam" id="PF11239">
    <property type="entry name" value="DUF3040"/>
    <property type="match status" value="1"/>
</dbReference>
<sequence>MPLNEQERHALFELERNLRTEDPRLAHVLANVDRTEHTTSIWLTLLILAAVGAGLALLVFGWVLPGLLVIGAGTAGPVLWASRRYYHPDCHHVVSAAQNHCPRCTPSPA</sequence>
<keyword evidence="1" id="KW-0812">Transmembrane</keyword>
<dbReference type="AlphaFoldDB" id="H5X7L5"/>
<dbReference type="OrthoDB" id="3556774at2"/>
<dbReference type="InterPro" id="IPR021401">
    <property type="entry name" value="DUF3040"/>
</dbReference>
<reference evidence="2 3" key="1">
    <citation type="journal article" date="2012" name="Stand. Genomic Sci.">
        <title>Genome sequence of the ocean sediment bacterium Saccharomonospora marina type strain (XMU15(T)).</title>
        <authorList>
            <person name="Klenk H.P."/>
            <person name="Lu M."/>
            <person name="Lucas S."/>
            <person name="Lapidus A."/>
            <person name="Copeland A."/>
            <person name="Pitluck S."/>
            <person name="Goodwin L.A."/>
            <person name="Han C."/>
            <person name="Tapia R."/>
            <person name="Brambilla E.M."/>
            <person name="Potter G."/>
            <person name="Land M."/>
            <person name="Ivanova N."/>
            <person name="Rohde M."/>
            <person name="Goker M."/>
            <person name="Detter J.C."/>
            <person name="Li W.J."/>
            <person name="Kyrpides N.C."/>
            <person name="Woyke T."/>
        </authorList>
    </citation>
    <scope>NUCLEOTIDE SEQUENCE [LARGE SCALE GENOMIC DNA]</scope>
    <source>
        <strain evidence="2 3">XMU15</strain>
    </source>
</reference>
<gene>
    <name evidence="2" type="ORF">SacmaDRAFT_3071</name>
</gene>
<evidence type="ECO:0000313" key="2">
    <source>
        <dbReference type="EMBL" id="EHR51307.1"/>
    </source>
</evidence>
<proteinExistence type="predicted"/>
<name>H5X7L5_9PSEU</name>
<evidence type="ECO:0000256" key="1">
    <source>
        <dbReference type="SAM" id="Phobius"/>
    </source>
</evidence>
<dbReference type="HOGENOM" id="CLU_2156537_0_0_11"/>
<feature type="transmembrane region" description="Helical" evidence="1">
    <location>
        <begin position="41"/>
        <end position="64"/>
    </location>
</feature>
<organism evidence="2 3">
    <name type="scientific">Saccharomonospora marina XMU15</name>
    <dbReference type="NCBI Taxonomy" id="882083"/>
    <lineage>
        <taxon>Bacteria</taxon>
        <taxon>Bacillati</taxon>
        <taxon>Actinomycetota</taxon>
        <taxon>Actinomycetes</taxon>
        <taxon>Pseudonocardiales</taxon>
        <taxon>Pseudonocardiaceae</taxon>
        <taxon>Saccharomonospora</taxon>
    </lineage>
</organism>
<keyword evidence="3" id="KW-1185">Reference proteome</keyword>
<evidence type="ECO:0000313" key="3">
    <source>
        <dbReference type="Proteomes" id="UP000004926"/>
    </source>
</evidence>
<keyword evidence="1" id="KW-0472">Membrane</keyword>
<protein>
    <recommendedName>
        <fullName evidence="4">DUF3040 domain-containing protein</fullName>
    </recommendedName>
</protein>
<dbReference type="EMBL" id="CM001439">
    <property type="protein sequence ID" value="EHR51307.1"/>
    <property type="molecule type" value="Genomic_DNA"/>
</dbReference>
<keyword evidence="1" id="KW-1133">Transmembrane helix</keyword>
<dbReference type="RefSeq" id="WP_009154692.1">
    <property type="nucleotide sequence ID" value="NZ_CM001439.1"/>
</dbReference>
<accession>H5X7L5</accession>
<evidence type="ECO:0008006" key="4">
    <source>
        <dbReference type="Google" id="ProtNLM"/>
    </source>
</evidence>
<dbReference type="Proteomes" id="UP000004926">
    <property type="component" value="Chromosome"/>
</dbReference>